<evidence type="ECO:0000256" key="9">
    <source>
        <dbReference type="PROSITE-ProRule" id="PRU00455"/>
    </source>
</evidence>
<dbReference type="AlphaFoldDB" id="A0A226E883"/>
<proteinExistence type="predicted"/>
<feature type="compositionally biased region" description="Polar residues" evidence="10">
    <location>
        <begin position="575"/>
        <end position="584"/>
    </location>
</feature>
<dbReference type="InterPro" id="IPR052088">
    <property type="entry name" value="E3_ubiquitin-ligase_SINA"/>
</dbReference>
<feature type="region of interest" description="Disordered" evidence="10">
    <location>
        <begin position="525"/>
        <end position="590"/>
    </location>
</feature>
<evidence type="ECO:0000256" key="7">
    <source>
        <dbReference type="ARBA" id="ARBA00022786"/>
    </source>
</evidence>
<keyword evidence="7" id="KW-0833">Ubl conjugation pathway</keyword>
<dbReference type="SUPFAM" id="SSF57850">
    <property type="entry name" value="RING/U-box"/>
    <property type="match status" value="1"/>
</dbReference>
<keyword evidence="4" id="KW-0808">Transferase</keyword>
<evidence type="ECO:0000256" key="8">
    <source>
        <dbReference type="ARBA" id="ARBA00022833"/>
    </source>
</evidence>
<feature type="compositionally biased region" description="Polar residues" evidence="10">
    <location>
        <begin position="279"/>
        <end position="298"/>
    </location>
</feature>
<evidence type="ECO:0000256" key="6">
    <source>
        <dbReference type="ARBA" id="ARBA00022771"/>
    </source>
</evidence>
<evidence type="ECO:0000259" key="12">
    <source>
        <dbReference type="PROSITE" id="PS51081"/>
    </source>
</evidence>
<dbReference type="InterPro" id="IPR013010">
    <property type="entry name" value="Znf_SIAH"/>
</dbReference>
<dbReference type="Gene3D" id="3.40.50.1820">
    <property type="entry name" value="alpha/beta hydrolase"/>
    <property type="match status" value="1"/>
</dbReference>
<dbReference type="InterPro" id="IPR049548">
    <property type="entry name" value="Sina-like_RING"/>
</dbReference>
<comment type="catalytic activity">
    <reaction evidence="1">
        <text>S-ubiquitinyl-[E2 ubiquitin-conjugating enzyme]-L-cysteine + [acceptor protein]-L-lysine = [E2 ubiquitin-conjugating enzyme]-L-cysteine + N(6)-ubiquitinyl-[acceptor protein]-L-lysine.</text>
        <dbReference type="EC" id="2.3.2.27"/>
    </reaction>
</comment>
<keyword evidence="6 9" id="KW-0863">Zinc-finger</keyword>
<feature type="compositionally biased region" description="Low complexity" evidence="10">
    <location>
        <begin position="234"/>
        <end position="261"/>
    </location>
</feature>
<keyword evidence="11" id="KW-1133">Transmembrane helix</keyword>
<evidence type="ECO:0000256" key="2">
    <source>
        <dbReference type="ARBA" id="ARBA00004906"/>
    </source>
</evidence>
<keyword evidence="11" id="KW-0812">Transmembrane</keyword>
<dbReference type="SUPFAM" id="SSF49599">
    <property type="entry name" value="TRAF domain-like"/>
    <property type="match status" value="1"/>
</dbReference>
<dbReference type="EC" id="2.3.2.27" evidence="3"/>
<keyword evidence="14" id="KW-1185">Reference proteome</keyword>
<dbReference type="PROSITE" id="PS51081">
    <property type="entry name" value="ZF_SIAH"/>
    <property type="match status" value="1"/>
</dbReference>
<evidence type="ECO:0000313" key="13">
    <source>
        <dbReference type="EMBL" id="OXA53825.1"/>
    </source>
</evidence>
<dbReference type="InterPro" id="IPR029058">
    <property type="entry name" value="AB_hydrolase_fold"/>
</dbReference>
<dbReference type="Proteomes" id="UP000198287">
    <property type="component" value="Unassembled WGS sequence"/>
</dbReference>
<gene>
    <name evidence="13" type="ORF">Fcan01_11638</name>
</gene>
<dbReference type="PANTHER" id="PTHR10315:SF117">
    <property type="entry name" value="RING-TYPE E3 UBIQUITIN TRANSFERASE"/>
    <property type="match status" value="1"/>
</dbReference>
<dbReference type="GO" id="GO:0005737">
    <property type="term" value="C:cytoplasm"/>
    <property type="evidence" value="ECO:0007669"/>
    <property type="project" value="TreeGrafter"/>
</dbReference>
<protein>
    <recommendedName>
        <fullName evidence="3">RING-type E3 ubiquitin transferase</fullName>
        <ecNumber evidence="3">2.3.2.27</ecNumber>
    </recommendedName>
</protein>
<evidence type="ECO:0000256" key="1">
    <source>
        <dbReference type="ARBA" id="ARBA00000900"/>
    </source>
</evidence>
<evidence type="ECO:0000256" key="4">
    <source>
        <dbReference type="ARBA" id="ARBA00022679"/>
    </source>
</evidence>
<dbReference type="Pfam" id="PF21362">
    <property type="entry name" value="Sina_RING"/>
    <property type="match status" value="1"/>
</dbReference>
<feature type="transmembrane region" description="Helical" evidence="11">
    <location>
        <begin position="83"/>
        <end position="104"/>
    </location>
</feature>
<keyword evidence="11" id="KW-0472">Membrane</keyword>
<comment type="pathway">
    <text evidence="2">Protein modification; protein ubiquitination.</text>
</comment>
<feature type="domain" description="SIAH-type" evidence="12">
    <location>
        <begin position="384"/>
        <end position="446"/>
    </location>
</feature>
<evidence type="ECO:0000256" key="11">
    <source>
        <dbReference type="SAM" id="Phobius"/>
    </source>
</evidence>
<dbReference type="EMBL" id="LNIX01000005">
    <property type="protein sequence ID" value="OXA53825.1"/>
    <property type="molecule type" value="Genomic_DNA"/>
</dbReference>
<evidence type="ECO:0000256" key="5">
    <source>
        <dbReference type="ARBA" id="ARBA00022723"/>
    </source>
</evidence>
<organism evidence="13 14">
    <name type="scientific">Folsomia candida</name>
    <name type="common">Springtail</name>
    <dbReference type="NCBI Taxonomy" id="158441"/>
    <lineage>
        <taxon>Eukaryota</taxon>
        <taxon>Metazoa</taxon>
        <taxon>Ecdysozoa</taxon>
        <taxon>Arthropoda</taxon>
        <taxon>Hexapoda</taxon>
        <taxon>Collembola</taxon>
        <taxon>Entomobryomorpha</taxon>
        <taxon>Isotomoidea</taxon>
        <taxon>Isotomidae</taxon>
        <taxon>Proisotominae</taxon>
        <taxon>Folsomia</taxon>
    </lineage>
</organism>
<reference evidence="13 14" key="1">
    <citation type="submission" date="2015-12" db="EMBL/GenBank/DDBJ databases">
        <title>The genome of Folsomia candida.</title>
        <authorList>
            <person name="Faddeeva A."/>
            <person name="Derks M.F."/>
            <person name="Anvar Y."/>
            <person name="Smit S."/>
            <person name="Van Straalen N."/>
            <person name="Roelofs D."/>
        </authorList>
    </citation>
    <scope>NUCLEOTIDE SEQUENCE [LARGE SCALE GENOMIC DNA]</scope>
    <source>
        <strain evidence="13 14">VU population</strain>
        <tissue evidence="13">Whole body</tissue>
    </source>
</reference>
<dbReference type="GO" id="GO:0061630">
    <property type="term" value="F:ubiquitin protein ligase activity"/>
    <property type="evidence" value="ECO:0007669"/>
    <property type="project" value="UniProtKB-EC"/>
</dbReference>
<sequence length="662" mass="75203">MNFLSVKYPWHKFYKGKDVLEMSMIGVVFRYTGLSKVPRSYKSLVETGIHGRVEQELIERDSLLRKSTSNGENIRRIDVEERLGLGGMLSTFFIVWGVSIGVTLPPFVFEVRHVIWYGMRLHFLSKMASSDHLDLAAVLECPVCLEIFPGRIHQCKNEHSICHEHVPNLANCPVCRISYLEGSSRNLLAETIAQSERARIRREEAAEREEMEKQRYARDLAEFYGTLRFSPQVAGSSQNSGYSQNSGSSRNSAYSQNSQNNHHYENDHLYSRNPRNAPVDSNSENLGSYSATTDYSSSRPHDQRHLQDLQNHTYTETSIFPYMPSDLHYPTFALPPTYFNNHILSQSFTLGPKPIITTTRSLLGPNYENHPSSSSNFPPSTKHPCYYHCTYFAEGCPAKKPSHPGILGHEEFCNFRPISCHFPVEGCHNVKIQFGQYIRHLMESHEVEKCFGDSHRHRFVVPRNGDRLVPDGSANMFVMFSENKNFLVRAVQWGEHIYVWVAYHGDLRQFSDTYRAEITLLLTNEDEPRGNQGDYRGARGGDDNDSVVIIDDDQETGQDGESESEEESEAESDNYLVTRSSSHKQPPVFRSHRYISPNHFRGVGWKRQLFEITGQSGQGVVITDVAYGSDPEQVMDIYLPSSHTTRVNKVVALVHGGAWGGG</sequence>
<accession>A0A226E883</accession>
<dbReference type="OrthoDB" id="4788989at2759"/>
<keyword evidence="8" id="KW-0862">Zinc</keyword>
<comment type="caution">
    <text evidence="13">The sequence shown here is derived from an EMBL/GenBank/DDBJ whole genome shotgun (WGS) entry which is preliminary data.</text>
</comment>
<keyword evidence="5" id="KW-0479">Metal-binding</keyword>
<dbReference type="GO" id="GO:0008270">
    <property type="term" value="F:zinc ion binding"/>
    <property type="evidence" value="ECO:0007669"/>
    <property type="project" value="UniProtKB-KW"/>
</dbReference>
<name>A0A226E883_FOLCA</name>
<feature type="compositionally biased region" description="Acidic residues" evidence="10">
    <location>
        <begin position="550"/>
        <end position="572"/>
    </location>
</feature>
<evidence type="ECO:0000313" key="14">
    <source>
        <dbReference type="Proteomes" id="UP000198287"/>
    </source>
</evidence>
<evidence type="ECO:0000256" key="3">
    <source>
        <dbReference type="ARBA" id="ARBA00012483"/>
    </source>
</evidence>
<dbReference type="PANTHER" id="PTHR10315">
    <property type="entry name" value="E3 UBIQUITIN PROTEIN LIGASE SIAH"/>
    <property type="match status" value="1"/>
</dbReference>
<feature type="region of interest" description="Disordered" evidence="10">
    <location>
        <begin position="233"/>
        <end position="304"/>
    </location>
</feature>
<evidence type="ECO:0000256" key="10">
    <source>
        <dbReference type="SAM" id="MobiDB-lite"/>
    </source>
</evidence>